<reference evidence="1" key="1">
    <citation type="submission" date="2020-06" db="EMBL/GenBank/DDBJ databases">
        <title>Lateral gene transfer of anion-conducting channel rhodopsins between green algae and giant viruses.</title>
        <authorList>
            <person name="Rozenberg A."/>
            <person name="Oppermann J."/>
            <person name="Wietek J."/>
            <person name="Fernandez Lahore R.G."/>
            <person name="Sandaa R.-A."/>
            <person name="Bratbak G."/>
            <person name="Hegemann P."/>
            <person name="Beja O."/>
        </authorList>
    </citation>
    <scope>NUCLEOTIDE SEQUENCE</scope>
    <source>
        <strain evidence="1">01B</strain>
    </source>
</reference>
<proteinExistence type="predicted"/>
<name>A0A7M3UP49_POV01</name>
<evidence type="ECO:0000313" key="1">
    <source>
        <dbReference type="EMBL" id="QOI90512.1"/>
    </source>
</evidence>
<gene>
    <name evidence="1" type="ORF">HWQ62_00377</name>
</gene>
<organism evidence="1">
    <name type="scientific">Pyramimonas orientalis virus</name>
    <name type="common">PoV01</name>
    <dbReference type="NCBI Taxonomy" id="455367"/>
    <lineage>
        <taxon>Viruses</taxon>
        <taxon>Varidnaviria</taxon>
        <taxon>Bamfordvirae</taxon>
        <taxon>Nucleocytoviricota</taxon>
        <taxon>Megaviricetes</taxon>
        <taxon>Imitervirales</taxon>
        <taxon>Allomimiviridae</taxon>
        <taxon>Heliosvirus</taxon>
        <taxon>Heliosvirus raunefjordenense</taxon>
    </lineage>
</organism>
<sequence length="54" mass="6287">MTSVEIANFLSHVDYYTINKSRHCEHIKVIKKIKQSKSKKSIPLQTVVRSQETN</sequence>
<accession>A0A7M3UP49</accession>
<protein>
    <submittedName>
        <fullName evidence="1">Uncharacterized protein</fullName>
    </submittedName>
</protein>
<organismHost>
    <name type="scientific">Pyramimonas plurioculata</name>
    <dbReference type="NCBI Taxonomy" id="36893"/>
</organismHost>
<dbReference type="EMBL" id="MT663538">
    <property type="protein sequence ID" value="QOI90512.1"/>
    <property type="molecule type" value="Genomic_DNA"/>
</dbReference>